<dbReference type="InterPro" id="IPR039506">
    <property type="entry name" value="SPOB_a"/>
</dbReference>
<proteinExistence type="predicted"/>
<dbReference type="Proteomes" id="UP000027602">
    <property type="component" value="Chromosome"/>
</dbReference>
<evidence type="ECO:0000256" key="3">
    <source>
        <dbReference type="ARBA" id="ARBA00022777"/>
    </source>
</evidence>
<dbReference type="KEGG" id="bmet:BMMGA3_15885"/>
<dbReference type="HOGENOM" id="CLU_3114632_0_0_9"/>
<keyword evidence="6" id="KW-1185">Reference proteome</keyword>
<dbReference type="OrthoDB" id="9792686at2"/>
<sequence length="50" mass="5855">MPRLLRSQTHEFMNKLHVILGMVHLELYDQLVDFVKSVTNTFHSEVGFVP</sequence>
<dbReference type="Gene3D" id="1.10.287.130">
    <property type="match status" value="1"/>
</dbReference>
<dbReference type="GO" id="GO:0000155">
    <property type="term" value="F:phosphorelay sensor kinase activity"/>
    <property type="evidence" value="ECO:0007669"/>
    <property type="project" value="InterPro"/>
</dbReference>
<dbReference type="EMBL" id="CP007739">
    <property type="protein sequence ID" value="AIE61530.1"/>
    <property type="molecule type" value="Genomic_DNA"/>
</dbReference>
<evidence type="ECO:0000313" key="6">
    <source>
        <dbReference type="Proteomes" id="UP000027602"/>
    </source>
</evidence>
<dbReference type="InterPro" id="IPR016120">
    <property type="entry name" value="Sig_transdc_His_kin_SpoOB"/>
</dbReference>
<reference evidence="5 6" key="1">
    <citation type="journal article" date="2015" name="BMC Genomics">
        <title>Transcriptome analysis of thermophilic methylotrophic Bacillus methanolicus MGA3 using RNA-sequencing provides detailed insights into its previously uncharted transcriptional landscape.</title>
        <authorList>
            <person name="Irla M."/>
            <person name="Neshat A."/>
            <person name="Brautaset T."/>
            <person name="Ruckert C."/>
            <person name="Kalinowski J."/>
            <person name="Wendisch V.F."/>
        </authorList>
    </citation>
    <scope>NUCLEOTIDE SEQUENCE [LARGE SCALE GENOMIC DNA]</scope>
    <source>
        <strain evidence="6">MGA3 / ATCC 53907</strain>
    </source>
</reference>
<evidence type="ECO:0000259" key="4">
    <source>
        <dbReference type="Pfam" id="PF14689"/>
    </source>
</evidence>
<evidence type="ECO:0000256" key="1">
    <source>
        <dbReference type="ARBA" id="ARBA00022553"/>
    </source>
</evidence>
<keyword evidence="1" id="KW-0597">Phosphoprotein</keyword>
<dbReference type="RefSeq" id="WP_081485649.1">
    <property type="nucleotide sequence ID" value="NZ_ADWW01000001.1"/>
</dbReference>
<dbReference type="STRING" id="796606.BMMGA3_15885"/>
<gene>
    <name evidence="5" type="ORF">BMMGA3_15885</name>
</gene>
<keyword evidence="2" id="KW-0808">Transferase</keyword>
<protein>
    <recommendedName>
        <fullName evidence="4">SpoOB alpha-helical domain-containing protein</fullName>
    </recommendedName>
</protein>
<feature type="domain" description="SpoOB alpha-helical" evidence="4">
    <location>
        <begin position="4"/>
        <end position="44"/>
    </location>
</feature>
<dbReference type="eggNOG" id="COG3290">
    <property type="taxonomic scope" value="Bacteria"/>
</dbReference>
<evidence type="ECO:0000313" key="5">
    <source>
        <dbReference type="EMBL" id="AIE61530.1"/>
    </source>
</evidence>
<keyword evidence="3" id="KW-0418">Kinase</keyword>
<dbReference type="AlphaFoldDB" id="A0A068LV77"/>
<dbReference type="Pfam" id="PF14689">
    <property type="entry name" value="SPOB_a"/>
    <property type="match status" value="1"/>
</dbReference>
<organism evidence="5 6">
    <name type="scientific">Bacillus methanolicus (strain MGA3 / ATCC 53907)</name>
    <dbReference type="NCBI Taxonomy" id="796606"/>
    <lineage>
        <taxon>Bacteria</taxon>
        <taxon>Bacillati</taxon>
        <taxon>Bacillota</taxon>
        <taxon>Bacilli</taxon>
        <taxon>Bacillales</taxon>
        <taxon>Bacillaceae</taxon>
        <taxon>Bacillus</taxon>
    </lineage>
</organism>
<name>A0A068LV77_BACMM</name>
<accession>A0A068LV77</accession>
<evidence type="ECO:0000256" key="2">
    <source>
        <dbReference type="ARBA" id="ARBA00022679"/>
    </source>
</evidence>
<dbReference type="SUPFAM" id="SSF55890">
    <property type="entry name" value="Sporulation response regulatory protein Spo0B"/>
    <property type="match status" value="1"/>
</dbReference>